<feature type="binding site" evidence="7 9">
    <location>
        <position position="111"/>
    </location>
    <ligand>
        <name>substrate</name>
    </ligand>
</feature>
<dbReference type="Pfam" id="PF01220">
    <property type="entry name" value="DHquinase_II"/>
    <property type="match status" value="1"/>
</dbReference>
<accession>A0A1Z4JIP0</accession>
<dbReference type="NCBIfam" id="TIGR01088">
    <property type="entry name" value="aroQ"/>
    <property type="match status" value="1"/>
</dbReference>
<dbReference type="CDD" id="cd00466">
    <property type="entry name" value="DHQase_II"/>
    <property type="match status" value="1"/>
</dbReference>
<comment type="function">
    <text evidence="7">Catalyzes a trans-dehydration via an enolate intermediate.</text>
</comment>
<evidence type="ECO:0000256" key="2">
    <source>
        <dbReference type="ARBA" id="ARBA00004902"/>
    </source>
</evidence>
<dbReference type="NCBIfam" id="NF003805">
    <property type="entry name" value="PRK05395.1-2"/>
    <property type="match status" value="1"/>
</dbReference>
<keyword evidence="7" id="KW-0057">Aromatic amino acid biosynthesis</keyword>
<comment type="similarity">
    <text evidence="3 7">Belongs to the type-II 3-dehydroquinase family.</text>
</comment>
<dbReference type="Gene3D" id="3.40.50.9100">
    <property type="entry name" value="Dehydroquinase, class II"/>
    <property type="match status" value="1"/>
</dbReference>
<feature type="binding site" evidence="7 9">
    <location>
        <position position="74"/>
    </location>
    <ligand>
        <name>substrate</name>
    </ligand>
</feature>
<dbReference type="Proteomes" id="UP000217895">
    <property type="component" value="Chromosome"/>
</dbReference>
<gene>
    <name evidence="7" type="primary">aroQ</name>
    <name evidence="11" type="ORF">NIES2135_33820</name>
</gene>
<evidence type="ECO:0000313" key="11">
    <source>
        <dbReference type="EMBL" id="BAY56548.1"/>
    </source>
</evidence>
<feature type="active site" description="Proton donor" evidence="7 8">
    <location>
        <position position="100"/>
    </location>
</feature>
<dbReference type="EC" id="4.2.1.10" evidence="5 7"/>
<dbReference type="UniPathway" id="UPA00053">
    <property type="reaction ID" value="UER00086"/>
</dbReference>
<keyword evidence="7" id="KW-0028">Amino-acid biosynthesis</keyword>
<dbReference type="InterPro" id="IPR036441">
    <property type="entry name" value="DHquinase_II_sf"/>
</dbReference>
<reference evidence="11 12" key="1">
    <citation type="submission" date="2017-06" db="EMBL/GenBank/DDBJ databases">
        <title>Genome sequencing of cyanobaciteial culture collection at National Institute for Environmental Studies (NIES).</title>
        <authorList>
            <person name="Hirose Y."/>
            <person name="Shimura Y."/>
            <person name="Fujisawa T."/>
            <person name="Nakamura Y."/>
            <person name="Kawachi M."/>
        </authorList>
    </citation>
    <scope>NUCLEOTIDE SEQUENCE [LARGE SCALE GENOMIC DNA]</scope>
    <source>
        <strain evidence="11 12">NIES-2135</strain>
    </source>
</reference>
<dbReference type="EMBL" id="AP018203">
    <property type="protein sequence ID" value="BAY56548.1"/>
    <property type="molecule type" value="Genomic_DNA"/>
</dbReference>
<dbReference type="PANTHER" id="PTHR21272:SF3">
    <property type="entry name" value="CATABOLIC 3-DEHYDROQUINASE"/>
    <property type="match status" value="1"/>
</dbReference>
<proteinExistence type="inferred from homology"/>
<name>A0A1Z4JIP0_LEPBY</name>
<evidence type="ECO:0000256" key="8">
    <source>
        <dbReference type="PIRSR" id="PIRSR001399-1"/>
    </source>
</evidence>
<dbReference type="GO" id="GO:0009073">
    <property type="term" value="P:aromatic amino acid family biosynthetic process"/>
    <property type="evidence" value="ECO:0007669"/>
    <property type="project" value="UniProtKB-KW"/>
</dbReference>
<dbReference type="GO" id="GO:0008652">
    <property type="term" value="P:amino acid biosynthetic process"/>
    <property type="evidence" value="ECO:0007669"/>
    <property type="project" value="UniProtKB-KW"/>
</dbReference>
<dbReference type="NCBIfam" id="NF003806">
    <property type="entry name" value="PRK05395.1-3"/>
    <property type="match status" value="1"/>
</dbReference>
<evidence type="ECO:0000256" key="1">
    <source>
        <dbReference type="ARBA" id="ARBA00001864"/>
    </source>
</evidence>
<feature type="binding site" evidence="7 9">
    <location>
        <position position="80"/>
    </location>
    <ligand>
        <name>substrate</name>
    </ligand>
</feature>
<dbReference type="NCBIfam" id="NF003807">
    <property type="entry name" value="PRK05395.1-4"/>
    <property type="match status" value="1"/>
</dbReference>
<evidence type="ECO:0000256" key="4">
    <source>
        <dbReference type="ARBA" id="ARBA00011193"/>
    </source>
</evidence>
<sequence>MDSILVLHGPNLNLLGKREPGVYGVATLDEINQALEKEAQSLGFEIATAQSNHEGALVDLIHDAMGRHAGILINPGAYTHTSVAIRDAIAGVNLPAVEVHLSNIHKREEFRHHSYIAPVAIGQICGFGAESYRLGLQALVHYLRQNM</sequence>
<dbReference type="NCBIfam" id="NF003804">
    <property type="entry name" value="PRK05395.1-1"/>
    <property type="match status" value="1"/>
</dbReference>
<evidence type="ECO:0000256" key="6">
    <source>
        <dbReference type="ARBA" id="ARBA00023239"/>
    </source>
</evidence>
<dbReference type="PANTHER" id="PTHR21272">
    <property type="entry name" value="CATABOLIC 3-DEHYDROQUINASE"/>
    <property type="match status" value="1"/>
</dbReference>
<feature type="binding site" evidence="7 9">
    <location>
        <begin position="101"/>
        <end position="102"/>
    </location>
    <ligand>
        <name>substrate</name>
    </ligand>
</feature>
<feature type="active site" description="Proton acceptor" evidence="7 8">
    <location>
        <position position="23"/>
    </location>
</feature>
<feature type="site" description="Transition state stabilizer" evidence="7 10">
    <location>
        <position position="18"/>
    </location>
</feature>
<evidence type="ECO:0000256" key="3">
    <source>
        <dbReference type="ARBA" id="ARBA00011037"/>
    </source>
</evidence>
<dbReference type="GO" id="GO:0009423">
    <property type="term" value="P:chorismate biosynthetic process"/>
    <property type="evidence" value="ECO:0007669"/>
    <property type="project" value="UniProtKB-UniRule"/>
</dbReference>
<organism evidence="11 12">
    <name type="scientific">Leptolyngbya boryana NIES-2135</name>
    <dbReference type="NCBI Taxonomy" id="1973484"/>
    <lineage>
        <taxon>Bacteria</taxon>
        <taxon>Bacillati</taxon>
        <taxon>Cyanobacteriota</taxon>
        <taxon>Cyanophyceae</taxon>
        <taxon>Leptolyngbyales</taxon>
        <taxon>Leptolyngbyaceae</taxon>
        <taxon>Leptolyngbya group</taxon>
        <taxon>Leptolyngbya</taxon>
    </lineage>
</organism>
<evidence type="ECO:0000256" key="5">
    <source>
        <dbReference type="ARBA" id="ARBA00012060"/>
    </source>
</evidence>
<comment type="subunit">
    <text evidence="4 7">Homododecamer.</text>
</comment>
<keyword evidence="12" id="KW-1185">Reference proteome</keyword>
<evidence type="ECO:0000256" key="9">
    <source>
        <dbReference type="PIRSR" id="PIRSR001399-2"/>
    </source>
</evidence>
<evidence type="ECO:0000256" key="7">
    <source>
        <dbReference type="HAMAP-Rule" id="MF_00169"/>
    </source>
</evidence>
<dbReference type="InterPro" id="IPR018509">
    <property type="entry name" value="DHquinase_II_CS"/>
</dbReference>
<dbReference type="PIRSF" id="PIRSF001399">
    <property type="entry name" value="DHquinase_II"/>
    <property type="match status" value="1"/>
</dbReference>
<protein>
    <recommendedName>
        <fullName evidence="5 7">3-dehydroquinate dehydratase</fullName>
        <shortName evidence="7">3-dehydroquinase</shortName>
        <ecNumber evidence="5 7">4.2.1.10</ecNumber>
    </recommendedName>
    <alternativeName>
        <fullName evidence="7">Type II DHQase</fullName>
    </alternativeName>
</protein>
<comment type="catalytic activity">
    <reaction evidence="1 7">
        <text>3-dehydroquinate = 3-dehydroshikimate + H2O</text>
        <dbReference type="Rhea" id="RHEA:21096"/>
        <dbReference type="ChEBI" id="CHEBI:15377"/>
        <dbReference type="ChEBI" id="CHEBI:16630"/>
        <dbReference type="ChEBI" id="CHEBI:32364"/>
        <dbReference type="EC" id="4.2.1.10"/>
    </reaction>
</comment>
<evidence type="ECO:0000313" key="12">
    <source>
        <dbReference type="Proteomes" id="UP000217895"/>
    </source>
</evidence>
<dbReference type="InterPro" id="IPR001874">
    <property type="entry name" value="DHquinase_II"/>
</dbReference>
<dbReference type="PROSITE" id="PS01029">
    <property type="entry name" value="DEHYDROQUINASE_II"/>
    <property type="match status" value="1"/>
</dbReference>
<keyword evidence="6 7" id="KW-0456">Lyase</keyword>
<dbReference type="GO" id="GO:0003855">
    <property type="term" value="F:3-dehydroquinate dehydratase activity"/>
    <property type="evidence" value="ECO:0007669"/>
    <property type="project" value="UniProtKB-UniRule"/>
</dbReference>
<dbReference type="HAMAP" id="MF_00169">
    <property type="entry name" value="AroQ"/>
    <property type="match status" value="1"/>
</dbReference>
<dbReference type="AlphaFoldDB" id="A0A1Z4JIP0"/>
<feature type="binding site" evidence="7 9">
    <location>
        <position position="87"/>
    </location>
    <ligand>
        <name>substrate</name>
    </ligand>
</feature>
<comment type="pathway">
    <text evidence="2 7">Metabolic intermediate biosynthesis; chorismate biosynthesis; chorismate from D-erythrose 4-phosphate and phosphoenolpyruvate: step 3/7.</text>
</comment>
<dbReference type="SUPFAM" id="SSF52304">
    <property type="entry name" value="Type II 3-dehydroquinate dehydratase"/>
    <property type="match status" value="1"/>
</dbReference>
<evidence type="ECO:0000256" key="10">
    <source>
        <dbReference type="PIRSR" id="PIRSR001399-3"/>
    </source>
</evidence>
<dbReference type="GO" id="GO:0019631">
    <property type="term" value="P:quinate catabolic process"/>
    <property type="evidence" value="ECO:0007669"/>
    <property type="project" value="TreeGrafter"/>
</dbReference>